<dbReference type="Gene3D" id="3.40.50.300">
    <property type="entry name" value="P-loop containing nucleotide triphosphate hydrolases"/>
    <property type="match status" value="1"/>
</dbReference>
<comment type="caution">
    <text evidence="1">The sequence shown here is derived from an EMBL/GenBank/DDBJ whole genome shotgun (WGS) entry which is preliminary data.</text>
</comment>
<evidence type="ECO:0000313" key="1">
    <source>
        <dbReference type="EMBL" id="TWI49225.1"/>
    </source>
</evidence>
<evidence type="ECO:0000313" key="2">
    <source>
        <dbReference type="Proteomes" id="UP000316905"/>
    </source>
</evidence>
<dbReference type="InterPro" id="IPR027417">
    <property type="entry name" value="P-loop_NTPase"/>
</dbReference>
<keyword evidence="1" id="KW-0418">Kinase</keyword>
<organism evidence="1 2">
    <name type="scientific">Pseudomonas duriflava</name>
    <dbReference type="NCBI Taxonomy" id="459528"/>
    <lineage>
        <taxon>Bacteria</taxon>
        <taxon>Pseudomonadati</taxon>
        <taxon>Pseudomonadota</taxon>
        <taxon>Gammaproteobacteria</taxon>
        <taxon>Pseudomonadales</taxon>
        <taxon>Pseudomonadaceae</taxon>
        <taxon>Pseudomonas</taxon>
    </lineage>
</organism>
<proteinExistence type="predicted"/>
<dbReference type="Proteomes" id="UP000316905">
    <property type="component" value="Unassembled WGS sequence"/>
</dbReference>
<keyword evidence="2" id="KW-1185">Reference proteome</keyword>
<name>A0A562PXS1_9PSED</name>
<dbReference type="Pfam" id="PF13671">
    <property type="entry name" value="AAA_33"/>
    <property type="match status" value="1"/>
</dbReference>
<accession>A0A562PXS1</accession>
<dbReference type="RefSeq" id="WP_208733674.1">
    <property type="nucleotide sequence ID" value="NZ_VLKY01000018.1"/>
</dbReference>
<dbReference type="EMBL" id="VLKY01000018">
    <property type="protein sequence ID" value="TWI49225.1"/>
    <property type="molecule type" value="Genomic_DNA"/>
</dbReference>
<reference evidence="1 2" key="1">
    <citation type="journal article" date="2015" name="Stand. Genomic Sci.">
        <title>Genomic Encyclopedia of Bacterial and Archaeal Type Strains, Phase III: the genomes of soil and plant-associated and newly described type strains.</title>
        <authorList>
            <person name="Whitman W.B."/>
            <person name="Woyke T."/>
            <person name="Klenk H.P."/>
            <person name="Zhou Y."/>
            <person name="Lilburn T.G."/>
            <person name="Beck B.J."/>
            <person name="De Vos P."/>
            <person name="Vandamme P."/>
            <person name="Eisen J.A."/>
            <person name="Garrity G."/>
            <person name="Hugenholtz P."/>
            <person name="Kyrpides N.C."/>
        </authorList>
    </citation>
    <scope>NUCLEOTIDE SEQUENCE [LARGE SCALE GENOMIC DNA]</scope>
    <source>
        <strain evidence="1 2">CGMCC 1.6858</strain>
    </source>
</reference>
<dbReference type="AlphaFoldDB" id="A0A562PXS1"/>
<gene>
    <name evidence="1" type="ORF">IQ22_04027</name>
</gene>
<dbReference type="SUPFAM" id="SSF52540">
    <property type="entry name" value="P-loop containing nucleoside triphosphate hydrolases"/>
    <property type="match status" value="1"/>
</dbReference>
<sequence length="163" mass="18229">MTEKATLHFMCGKMGAGKSTFAKSLAESSGAVLLSEDDLLRGLYPGEVTDLGSYITLSGRIKDTLADHIRALLRQGMSVVLDFPGNTVNQRVWFRELIESSDAHHQLHYLDVLDETCRRQLRERRSINGGDPLQDDATFDALLAHFAPPTPEEQFNVVRLERT</sequence>
<protein>
    <submittedName>
        <fullName evidence="1">Putative kinase</fullName>
    </submittedName>
</protein>
<keyword evidence="1" id="KW-0808">Transferase</keyword>
<dbReference type="GO" id="GO:0016301">
    <property type="term" value="F:kinase activity"/>
    <property type="evidence" value="ECO:0007669"/>
    <property type="project" value="UniProtKB-KW"/>
</dbReference>